<dbReference type="PANTHER" id="PTHR24346:SF110">
    <property type="entry name" value="NON-SPECIFIC SERINE_THREONINE PROTEIN KINASE"/>
    <property type="match status" value="1"/>
</dbReference>
<dbReference type="PANTHER" id="PTHR24346">
    <property type="entry name" value="MAP/MICROTUBULE AFFINITY-REGULATING KINASE"/>
    <property type="match status" value="1"/>
</dbReference>
<evidence type="ECO:0000256" key="6">
    <source>
        <dbReference type="ARBA" id="ARBA00022679"/>
    </source>
</evidence>
<dbReference type="FunFam" id="1.10.510.10:FF:000394">
    <property type="entry name" value="Serine/threonine-protein kinase HSL1"/>
    <property type="match status" value="1"/>
</dbReference>
<evidence type="ECO:0000256" key="12">
    <source>
        <dbReference type="PROSITE-ProRule" id="PRU10141"/>
    </source>
</evidence>
<dbReference type="OrthoDB" id="193931at2759"/>
<evidence type="ECO:0000313" key="16">
    <source>
        <dbReference type="Proteomes" id="UP000053820"/>
    </source>
</evidence>
<dbReference type="EC" id="2.7.11.1" evidence="3"/>
<feature type="compositionally biased region" description="Low complexity" evidence="13">
    <location>
        <begin position="383"/>
        <end position="392"/>
    </location>
</feature>
<evidence type="ECO:0000256" key="7">
    <source>
        <dbReference type="ARBA" id="ARBA00022741"/>
    </source>
</evidence>
<dbReference type="GO" id="GO:0004674">
    <property type="term" value="F:protein serine/threonine kinase activity"/>
    <property type="evidence" value="ECO:0007669"/>
    <property type="project" value="UniProtKB-KW"/>
</dbReference>
<dbReference type="GO" id="GO:0035556">
    <property type="term" value="P:intracellular signal transduction"/>
    <property type="evidence" value="ECO:0007669"/>
    <property type="project" value="TreeGrafter"/>
</dbReference>
<evidence type="ECO:0000256" key="4">
    <source>
        <dbReference type="ARBA" id="ARBA00022527"/>
    </source>
</evidence>
<dbReference type="GO" id="GO:0005940">
    <property type="term" value="C:septin ring"/>
    <property type="evidence" value="ECO:0007669"/>
    <property type="project" value="UniProtKB-ARBA"/>
</dbReference>
<dbReference type="GO" id="GO:0005524">
    <property type="term" value="F:ATP binding"/>
    <property type="evidence" value="ECO:0007669"/>
    <property type="project" value="UniProtKB-UniRule"/>
</dbReference>
<dbReference type="Pfam" id="PF00069">
    <property type="entry name" value="Pkinase"/>
    <property type="match status" value="1"/>
</dbReference>
<evidence type="ECO:0000313" key="15">
    <source>
        <dbReference type="EMBL" id="KIJ65136.1"/>
    </source>
</evidence>
<keyword evidence="4" id="KW-0723">Serine/threonine-protein kinase</keyword>
<keyword evidence="9 12" id="KW-0067">ATP-binding</keyword>
<feature type="region of interest" description="Disordered" evidence="13">
    <location>
        <begin position="548"/>
        <end position="577"/>
    </location>
</feature>
<evidence type="ECO:0000259" key="14">
    <source>
        <dbReference type="PROSITE" id="PS50011"/>
    </source>
</evidence>
<evidence type="ECO:0000256" key="5">
    <source>
        <dbReference type="ARBA" id="ARBA00022553"/>
    </source>
</evidence>
<keyword evidence="8" id="KW-0418">Kinase</keyword>
<dbReference type="InterPro" id="IPR031850">
    <property type="entry name" value="Fungal_KA1_dom"/>
</dbReference>
<evidence type="ECO:0000256" key="9">
    <source>
        <dbReference type="ARBA" id="ARBA00022840"/>
    </source>
</evidence>
<organism evidence="15 16">
    <name type="scientific">Hydnomerulius pinastri MD-312</name>
    <dbReference type="NCBI Taxonomy" id="994086"/>
    <lineage>
        <taxon>Eukaryota</taxon>
        <taxon>Fungi</taxon>
        <taxon>Dikarya</taxon>
        <taxon>Basidiomycota</taxon>
        <taxon>Agaricomycotina</taxon>
        <taxon>Agaricomycetes</taxon>
        <taxon>Agaricomycetidae</taxon>
        <taxon>Boletales</taxon>
        <taxon>Boletales incertae sedis</taxon>
        <taxon>Leucogyrophana</taxon>
    </lineage>
</organism>
<keyword evidence="7 12" id="KW-0547">Nucleotide-binding</keyword>
<dbReference type="Proteomes" id="UP000053820">
    <property type="component" value="Unassembled WGS sequence"/>
</dbReference>
<keyword evidence="5" id="KW-0597">Phosphoprotein</keyword>
<comment type="similarity">
    <text evidence="2">Belongs to the protein kinase superfamily. CAMK Ser/Thr protein kinase family. NIM1 subfamily.</text>
</comment>
<dbReference type="InterPro" id="IPR000719">
    <property type="entry name" value="Prot_kinase_dom"/>
</dbReference>
<evidence type="ECO:0000256" key="13">
    <source>
        <dbReference type="SAM" id="MobiDB-lite"/>
    </source>
</evidence>
<dbReference type="HOGENOM" id="CLU_009531_2_1_1"/>
<evidence type="ECO:0000256" key="11">
    <source>
        <dbReference type="ARBA" id="ARBA00048679"/>
    </source>
</evidence>
<comment type="subcellular location">
    <subcellularLocation>
        <location evidence="1">Bud neck</location>
    </subcellularLocation>
</comment>
<dbReference type="Pfam" id="PF16797">
    <property type="entry name" value="Fungal_KA1"/>
    <property type="match status" value="1"/>
</dbReference>
<keyword evidence="16" id="KW-1185">Reference proteome</keyword>
<keyword evidence="6" id="KW-0808">Transferase</keyword>
<evidence type="ECO:0000256" key="8">
    <source>
        <dbReference type="ARBA" id="ARBA00022777"/>
    </source>
</evidence>
<protein>
    <recommendedName>
        <fullName evidence="3">non-specific serine/threonine protein kinase</fullName>
        <ecNumber evidence="3">2.7.11.1</ecNumber>
    </recommendedName>
</protein>
<dbReference type="InterPro" id="IPR011009">
    <property type="entry name" value="Kinase-like_dom_sf"/>
</dbReference>
<evidence type="ECO:0000256" key="3">
    <source>
        <dbReference type="ARBA" id="ARBA00012513"/>
    </source>
</evidence>
<accession>A0A0C9WFU8</accession>
<dbReference type="CDD" id="cd14081">
    <property type="entry name" value="STKc_BRSK1_2"/>
    <property type="match status" value="1"/>
</dbReference>
<dbReference type="GO" id="GO:0005935">
    <property type="term" value="C:cellular bud neck"/>
    <property type="evidence" value="ECO:0007669"/>
    <property type="project" value="UniProtKB-SubCell"/>
</dbReference>
<feature type="region of interest" description="Disordered" evidence="13">
    <location>
        <begin position="366"/>
        <end position="481"/>
    </location>
</feature>
<feature type="compositionally biased region" description="Pro residues" evidence="13">
    <location>
        <begin position="416"/>
        <end position="426"/>
    </location>
</feature>
<feature type="compositionally biased region" description="Low complexity" evidence="13">
    <location>
        <begin position="557"/>
        <end position="568"/>
    </location>
</feature>
<evidence type="ECO:0000256" key="2">
    <source>
        <dbReference type="ARBA" id="ARBA00010791"/>
    </source>
</evidence>
<dbReference type="EMBL" id="KN839844">
    <property type="protein sequence ID" value="KIJ65136.1"/>
    <property type="molecule type" value="Genomic_DNA"/>
</dbReference>
<dbReference type="PROSITE" id="PS50011">
    <property type="entry name" value="PROTEIN_KINASE_DOM"/>
    <property type="match status" value="1"/>
</dbReference>
<feature type="region of interest" description="Disordered" evidence="13">
    <location>
        <begin position="638"/>
        <end position="663"/>
    </location>
</feature>
<reference evidence="15 16" key="1">
    <citation type="submission" date="2014-04" db="EMBL/GenBank/DDBJ databases">
        <title>Evolutionary Origins and Diversification of the Mycorrhizal Mutualists.</title>
        <authorList>
            <consortium name="DOE Joint Genome Institute"/>
            <consortium name="Mycorrhizal Genomics Consortium"/>
            <person name="Kohler A."/>
            <person name="Kuo A."/>
            <person name="Nagy L.G."/>
            <person name="Floudas D."/>
            <person name="Copeland A."/>
            <person name="Barry K.W."/>
            <person name="Cichocki N."/>
            <person name="Veneault-Fourrey C."/>
            <person name="LaButti K."/>
            <person name="Lindquist E.A."/>
            <person name="Lipzen A."/>
            <person name="Lundell T."/>
            <person name="Morin E."/>
            <person name="Murat C."/>
            <person name="Riley R."/>
            <person name="Ohm R."/>
            <person name="Sun H."/>
            <person name="Tunlid A."/>
            <person name="Henrissat B."/>
            <person name="Grigoriev I.V."/>
            <person name="Hibbett D.S."/>
            <person name="Martin F."/>
        </authorList>
    </citation>
    <scope>NUCLEOTIDE SEQUENCE [LARGE SCALE GENOMIC DNA]</scope>
    <source>
        <strain evidence="15 16">MD-312</strain>
    </source>
</reference>
<dbReference type="SMART" id="SM00220">
    <property type="entry name" value="S_TKc"/>
    <property type="match status" value="1"/>
</dbReference>
<feature type="compositionally biased region" description="Low complexity" evidence="13">
    <location>
        <begin position="462"/>
        <end position="477"/>
    </location>
</feature>
<dbReference type="Gene3D" id="1.10.510.10">
    <property type="entry name" value="Transferase(Phosphotransferase) domain 1"/>
    <property type="match status" value="1"/>
</dbReference>
<name>A0A0C9WFU8_9AGAM</name>
<gene>
    <name evidence="15" type="ORF">HYDPIDRAFT_27860</name>
</gene>
<dbReference type="SUPFAM" id="SSF56112">
    <property type="entry name" value="Protein kinase-like (PK-like)"/>
    <property type="match status" value="1"/>
</dbReference>
<comment type="catalytic activity">
    <reaction evidence="10">
        <text>L-threonyl-[protein] + ATP = O-phospho-L-threonyl-[protein] + ADP + H(+)</text>
        <dbReference type="Rhea" id="RHEA:46608"/>
        <dbReference type="Rhea" id="RHEA-COMP:11060"/>
        <dbReference type="Rhea" id="RHEA-COMP:11605"/>
        <dbReference type="ChEBI" id="CHEBI:15378"/>
        <dbReference type="ChEBI" id="CHEBI:30013"/>
        <dbReference type="ChEBI" id="CHEBI:30616"/>
        <dbReference type="ChEBI" id="CHEBI:61977"/>
        <dbReference type="ChEBI" id="CHEBI:456216"/>
        <dbReference type="EC" id="2.7.11.1"/>
    </reaction>
</comment>
<feature type="region of interest" description="Disordered" evidence="13">
    <location>
        <begin position="597"/>
        <end position="624"/>
    </location>
</feature>
<sequence length="821" mass="92045">MEEDYPRLPRKNRGEDDPKMIGLWKVGRTIGKGSSGRVRIARHSKTGQYAAVKIVSKHVLLNSVNKLADSAEHMLLSIEREIVIMKLIDHPNIMRLYDVWETSTDLYLILEYVEGGELFDYLCNKGRLSTSEALGYFQQIISAVDYCHRFNIAHRDLKPENLLMDKDKNIKVADFGMAAWQASTNNGLLQTACGSPHYAAPEVIMGKEYNGRSSDIWSCGVILFALLAGRLPFDDEDLATLLDKVKSGKFDMPTGIDFMAKDLISKMLHKEVDQRITIPQILEHPFFLSQEPKQINQNMPDLDAIARPIRDDEEIDQDIFANLQTLWHGTPDQDILESLKSDTPNWQKGVYHLLIEYRNKHLENYDEEEETMVRSKKSRRAEAAAAASSSSGKAEESQRMTRTTSQATDLGRSPSNLPPRAAPPTPRRAGRQQVDEEYLYPGAPQITLHSPSPPRPGAGAYSPSPSRHSSPRTPLSPAMDSFNLPAITVPDIKDDKMQQFFQQIVEHLNAMEMRAAGGTPQMRFGLHPGEMAPPSTPVSPVFAKQRQLGYDSHRGSHSSSSPRQPLSPAMGGAMSDEEITRRELSRYRGQFGELDKENTNHLSVNGPGIIKKSSLRSTRADTDSRRLPLRVQIIEPSPRKLRRKKSVDTQTPTSGVSPAFSDSSFSLPSTPRRRWLGNVFKFKPASYQLYSVHDAYTSREECRRLLVGLGVRVVLTHAESSGVLKCRFEEVKEPSGVLSVLKGVRFRVEVREVTGQLAGEEYSVVMRLVQERGSSSSFEMVYQRLRRVWELDFEGGRTPEGVYSPAGTEGGRFGDTLVYAD</sequence>
<proteinExistence type="inferred from homology"/>
<feature type="domain" description="Protein kinase" evidence="14">
    <location>
        <begin position="24"/>
        <end position="287"/>
    </location>
</feature>
<dbReference type="InterPro" id="IPR017441">
    <property type="entry name" value="Protein_kinase_ATP_BS"/>
</dbReference>
<evidence type="ECO:0000256" key="10">
    <source>
        <dbReference type="ARBA" id="ARBA00047899"/>
    </source>
</evidence>
<comment type="catalytic activity">
    <reaction evidence="11">
        <text>L-seryl-[protein] + ATP = O-phospho-L-seryl-[protein] + ADP + H(+)</text>
        <dbReference type="Rhea" id="RHEA:17989"/>
        <dbReference type="Rhea" id="RHEA-COMP:9863"/>
        <dbReference type="Rhea" id="RHEA-COMP:11604"/>
        <dbReference type="ChEBI" id="CHEBI:15378"/>
        <dbReference type="ChEBI" id="CHEBI:29999"/>
        <dbReference type="ChEBI" id="CHEBI:30616"/>
        <dbReference type="ChEBI" id="CHEBI:83421"/>
        <dbReference type="ChEBI" id="CHEBI:456216"/>
        <dbReference type="EC" id="2.7.11.1"/>
    </reaction>
</comment>
<dbReference type="PROSITE" id="PS00107">
    <property type="entry name" value="PROTEIN_KINASE_ATP"/>
    <property type="match status" value="1"/>
</dbReference>
<dbReference type="InterPro" id="IPR008271">
    <property type="entry name" value="Ser/Thr_kinase_AS"/>
</dbReference>
<feature type="binding site" evidence="12">
    <location>
        <position position="53"/>
    </location>
    <ligand>
        <name>ATP</name>
        <dbReference type="ChEBI" id="CHEBI:30616"/>
    </ligand>
</feature>
<evidence type="ECO:0000256" key="1">
    <source>
        <dbReference type="ARBA" id="ARBA00004266"/>
    </source>
</evidence>
<feature type="compositionally biased region" description="Polar residues" evidence="13">
    <location>
        <begin position="648"/>
        <end position="663"/>
    </location>
</feature>
<dbReference type="PROSITE" id="PS00108">
    <property type="entry name" value="PROTEIN_KINASE_ST"/>
    <property type="match status" value="1"/>
</dbReference>
<dbReference type="AlphaFoldDB" id="A0A0C9WFU8"/>